<feature type="domain" description="L-asparaginase N-terminal" evidence="4">
    <location>
        <begin position="3"/>
        <end position="145"/>
    </location>
</feature>
<dbReference type="InterPro" id="IPR036152">
    <property type="entry name" value="Asp/glu_Ase-like_sf"/>
</dbReference>
<evidence type="ECO:0000313" key="6">
    <source>
        <dbReference type="Proteomes" id="UP000824132"/>
    </source>
</evidence>
<feature type="active site" evidence="3">
    <location>
        <position position="94"/>
    </location>
</feature>
<dbReference type="PIRSF" id="PIRSF500176">
    <property type="entry name" value="L_ASNase"/>
    <property type="match status" value="1"/>
</dbReference>
<dbReference type="PROSITE" id="PS00917">
    <property type="entry name" value="ASN_GLN_ASE_2"/>
    <property type="match status" value="1"/>
</dbReference>
<dbReference type="PIRSF" id="PIRSF001220">
    <property type="entry name" value="L-ASNase_gatD"/>
    <property type="match status" value="1"/>
</dbReference>
<dbReference type="Proteomes" id="UP000824132">
    <property type="component" value="Unassembled WGS sequence"/>
</dbReference>
<dbReference type="PANTHER" id="PTHR11707">
    <property type="entry name" value="L-ASPARAGINASE"/>
    <property type="match status" value="1"/>
</dbReference>
<feature type="binding site" evidence="2">
    <location>
        <begin position="94"/>
        <end position="95"/>
    </location>
    <ligand>
        <name>substrate</name>
    </ligand>
</feature>
<evidence type="ECO:0000256" key="3">
    <source>
        <dbReference type="PROSITE-ProRule" id="PRU10100"/>
    </source>
</evidence>
<dbReference type="InterPro" id="IPR027474">
    <property type="entry name" value="L-asparaginase_N"/>
</dbReference>
<evidence type="ECO:0000313" key="5">
    <source>
        <dbReference type="EMBL" id="HIZ02691.1"/>
    </source>
</evidence>
<dbReference type="InterPro" id="IPR006034">
    <property type="entry name" value="Asparaginase/glutaminase-like"/>
</dbReference>
<evidence type="ECO:0000256" key="2">
    <source>
        <dbReference type="PIRSR" id="PIRSR001220-2"/>
    </source>
</evidence>
<name>A0A9D2CXL0_9FIRM</name>
<comment type="caution">
    <text evidence="5">The sequence shown here is derived from an EMBL/GenBank/DDBJ whole genome shotgun (WGS) entry which is preliminary data.</text>
</comment>
<evidence type="ECO:0000259" key="4">
    <source>
        <dbReference type="Pfam" id="PF00710"/>
    </source>
</evidence>
<dbReference type="PRINTS" id="PR00139">
    <property type="entry name" value="ASNGLNASE"/>
</dbReference>
<reference evidence="5" key="1">
    <citation type="journal article" date="2021" name="PeerJ">
        <title>Extensive microbial diversity within the chicken gut microbiome revealed by metagenomics and culture.</title>
        <authorList>
            <person name="Gilroy R."/>
            <person name="Ravi A."/>
            <person name="Getino M."/>
            <person name="Pursley I."/>
            <person name="Horton D.L."/>
            <person name="Alikhan N.F."/>
            <person name="Baker D."/>
            <person name="Gharbi K."/>
            <person name="Hall N."/>
            <person name="Watson M."/>
            <person name="Adriaenssens E.M."/>
            <person name="Foster-Nyarko E."/>
            <person name="Jarju S."/>
            <person name="Secka A."/>
            <person name="Antonio M."/>
            <person name="Oren A."/>
            <person name="Chaudhuri R.R."/>
            <person name="La Ragione R."/>
            <person name="Hildebrand F."/>
            <person name="Pallen M.J."/>
        </authorList>
    </citation>
    <scope>NUCLEOTIDE SEQUENCE</scope>
    <source>
        <strain evidence="5">CHK187-5294</strain>
    </source>
</reference>
<dbReference type="PANTHER" id="PTHR11707:SF28">
    <property type="entry name" value="60 KDA LYSOPHOSPHOLIPASE"/>
    <property type="match status" value="1"/>
</dbReference>
<protein>
    <submittedName>
        <fullName evidence="5">Asparaginase</fullName>
    </submittedName>
</protein>
<dbReference type="SMART" id="SM00870">
    <property type="entry name" value="Asparaginase"/>
    <property type="match status" value="1"/>
</dbReference>
<dbReference type="SUPFAM" id="SSF53774">
    <property type="entry name" value="Glutaminase/Asparaginase"/>
    <property type="match status" value="1"/>
</dbReference>
<dbReference type="PROSITE" id="PS51732">
    <property type="entry name" value="ASN_GLN_ASE_3"/>
    <property type="match status" value="1"/>
</dbReference>
<sequence length="349" mass="38565">MKKILLVLVGGTICTLADRGVRKIETEKARAMLVEHFRRSDSPFADESALRIDVGARFDTLSENMSFPLWNKLKEYFEGRPYDGYDGVIVAHGTDTLAYTAAMFSFLLSGTEVPVFFVAANAPLDRAESNGGENFRAAAECICSGIAPNIYAAYRNPKDGKTYLHLASRLVQSADFEGNFFSRGMQDISTFAQRRAVRFGGVRMRADFGGALRGRKLENCVLKLDPYVGMDYGAYRLEQFRAVLHGTYHSGTVCAGSPEQNGNILRLAQDCEQRGIGLYVIPVNGMREGGEIYESMTPVLRRARFLFGLTEEAAYAKLSIACSCLTGEEFWDFLGENINGEYADDNGQG</sequence>
<dbReference type="EMBL" id="DXCL01000001">
    <property type="protein sequence ID" value="HIZ02691.1"/>
    <property type="molecule type" value="Genomic_DNA"/>
</dbReference>
<accession>A0A9D2CXL0</accession>
<dbReference type="Gene3D" id="3.40.50.1170">
    <property type="entry name" value="L-asparaginase, N-terminal domain"/>
    <property type="match status" value="1"/>
</dbReference>
<dbReference type="InterPro" id="IPR027475">
    <property type="entry name" value="Asparaginase/glutaminase_AS2"/>
</dbReference>
<gene>
    <name evidence="5" type="ORF">H9727_00225</name>
</gene>
<feature type="active site" description="O-isoaspartyl threonine intermediate" evidence="1">
    <location>
        <position position="12"/>
    </location>
</feature>
<feature type="binding site" evidence="2">
    <location>
        <position position="62"/>
    </location>
    <ligand>
        <name>substrate</name>
    </ligand>
</feature>
<reference evidence="5" key="2">
    <citation type="submission" date="2021-04" db="EMBL/GenBank/DDBJ databases">
        <authorList>
            <person name="Gilroy R."/>
        </authorList>
    </citation>
    <scope>NUCLEOTIDE SEQUENCE</scope>
    <source>
        <strain evidence="5">CHK187-5294</strain>
    </source>
</reference>
<dbReference type="GO" id="GO:0004067">
    <property type="term" value="F:asparaginase activity"/>
    <property type="evidence" value="ECO:0007669"/>
    <property type="project" value="UniProtKB-UniRule"/>
</dbReference>
<evidence type="ECO:0000256" key="1">
    <source>
        <dbReference type="PIRSR" id="PIRSR001220-1"/>
    </source>
</evidence>
<dbReference type="Pfam" id="PF00710">
    <property type="entry name" value="Asparaginase"/>
    <property type="match status" value="1"/>
</dbReference>
<proteinExistence type="predicted"/>
<organism evidence="5 6">
    <name type="scientific">Candidatus Borkfalkia avistercoris</name>
    <dbReference type="NCBI Taxonomy" id="2838504"/>
    <lineage>
        <taxon>Bacteria</taxon>
        <taxon>Bacillati</taxon>
        <taxon>Bacillota</taxon>
        <taxon>Clostridia</taxon>
        <taxon>Christensenellales</taxon>
        <taxon>Christensenellaceae</taxon>
        <taxon>Candidatus Borkfalkia</taxon>
    </lineage>
</organism>
<dbReference type="AlphaFoldDB" id="A0A9D2CXL0"/>
<dbReference type="InterPro" id="IPR037152">
    <property type="entry name" value="L-asparaginase_N_sf"/>
</dbReference>